<feature type="transmembrane region" description="Helical" evidence="2">
    <location>
        <begin position="43"/>
        <end position="60"/>
    </location>
</feature>
<evidence type="ECO:0000313" key="4">
    <source>
        <dbReference type="Proteomes" id="UP000290289"/>
    </source>
</evidence>
<dbReference type="Proteomes" id="UP000290289">
    <property type="component" value="Chromosome 7"/>
</dbReference>
<sequence length="100" mass="11626">MKFSSTRNDRKRSHDHDAADQHQPLLDKPSQERYEKIRQSTPFMLLLICPAIILGLRGRFCFDLHPIFSLTVLWKTVNMLHNVHGVVMGSTPRETDVKRT</sequence>
<dbReference type="AlphaFoldDB" id="A0A498JAX9"/>
<gene>
    <name evidence="3" type="ORF">DVH24_011993</name>
</gene>
<keyword evidence="2" id="KW-0472">Membrane</keyword>
<comment type="caution">
    <text evidence="3">The sequence shown here is derived from an EMBL/GenBank/DDBJ whole genome shotgun (WGS) entry which is preliminary data.</text>
</comment>
<proteinExistence type="predicted"/>
<accession>A0A498JAX9</accession>
<organism evidence="3 4">
    <name type="scientific">Malus domestica</name>
    <name type="common">Apple</name>
    <name type="synonym">Pyrus malus</name>
    <dbReference type="NCBI Taxonomy" id="3750"/>
    <lineage>
        <taxon>Eukaryota</taxon>
        <taxon>Viridiplantae</taxon>
        <taxon>Streptophyta</taxon>
        <taxon>Embryophyta</taxon>
        <taxon>Tracheophyta</taxon>
        <taxon>Spermatophyta</taxon>
        <taxon>Magnoliopsida</taxon>
        <taxon>eudicotyledons</taxon>
        <taxon>Gunneridae</taxon>
        <taxon>Pentapetalae</taxon>
        <taxon>rosids</taxon>
        <taxon>fabids</taxon>
        <taxon>Rosales</taxon>
        <taxon>Rosaceae</taxon>
        <taxon>Amygdaloideae</taxon>
        <taxon>Maleae</taxon>
        <taxon>Malus</taxon>
    </lineage>
</organism>
<evidence type="ECO:0000256" key="1">
    <source>
        <dbReference type="SAM" id="MobiDB-lite"/>
    </source>
</evidence>
<dbReference type="EMBL" id="RDQH01000333">
    <property type="protein sequence ID" value="RXH92969.1"/>
    <property type="molecule type" value="Genomic_DNA"/>
</dbReference>
<keyword evidence="2" id="KW-0812">Transmembrane</keyword>
<keyword evidence="2" id="KW-1133">Transmembrane helix</keyword>
<protein>
    <submittedName>
        <fullName evidence="3">Uncharacterized protein</fullName>
    </submittedName>
</protein>
<feature type="region of interest" description="Disordered" evidence="1">
    <location>
        <begin position="1"/>
        <end position="32"/>
    </location>
</feature>
<evidence type="ECO:0000256" key="2">
    <source>
        <dbReference type="SAM" id="Phobius"/>
    </source>
</evidence>
<reference evidence="3 4" key="1">
    <citation type="submission" date="2018-10" db="EMBL/GenBank/DDBJ databases">
        <title>A high-quality apple genome assembly.</title>
        <authorList>
            <person name="Hu J."/>
        </authorList>
    </citation>
    <scope>NUCLEOTIDE SEQUENCE [LARGE SCALE GENOMIC DNA]</scope>
    <source>
        <strain evidence="4">cv. HFTH1</strain>
        <tissue evidence="3">Young leaf</tissue>
    </source>
</reference>
<name>A0A498JAX9_MALDO</name>
<keyword evidence="4" id="KW-1185">Reference proteome</keyword>
<evidence type="ECO:0000313" key="3">
    <source>
        <dbReference type="EMBL" id="RXH92969.1"/>
    </source>
</evidence>